<evidence type="ECO:0000313" key="2">
    <source>
        <dbReference type="EMBL" id="QJR14778.1"/>
    </source>
</evidence>
<feature type="domain" description="VWFA" evidence="1">
    <location>
        <begin position="209"/>
        <end position="377"/>
    </location>
</feature>
<dbReference type="InParanoid" id="A0A6M4H784"/>
<proteinExistence type="predicted"/>
<dbReference type="EMBL" id="CP053073">
    <property type="protein sequence ID" value="QJR14778.1"/>
    <property type="molecule type" value="Genomic_DNA"/>
</dbReference>
<dbReference type="AlphaFoldDB" id="A0A6M4H784"/>
<dbReference type="InterPro" id="IPR002035">
    <property type="entry name" value="VWF_A"/>
</dbReference>
<accession>A0A6M4H784</accession>
<evidence type="ECO:0000259" key="1">
    <source>
        <dbReference type="SMART" id="SM00327"/>
    </source>
</evidence>
<evidence type="ECO:0000313" key="3">
    <source>
        <dbReference type="Proteomes" id="UP000503096"/>
    </source>
</evidence>
<protein>
    <recommendedName>
        <fullName evidence="1">VWFA domain-containing protein</fullName>
    </recommendedName>
</protein>
<dbReference type="InterPro" id="IPR036465">
    <property type="entry name" value="vWFA_dom_sf"/>
</dbReference>
<keyword evidence="3" id="KW-1185">Reference proteome</keyword>
<dbReference type="PANTHER" id="PTHR39338:SF6">
    <property type="entry name" value="BLL5662 PROTEIN"/>
    <property type="match status" value="1"/>
</dbReference>
<dbReference type="RefSeq" id="WP_171161501.1">
    <property type="nucleotide sequence ID" value="NZ_CP053073.1"/>
</dbReference>
<organism evidence="2 3">
    <name type="scientific">Usitatibacter palustris</name>
    <dbReference type="NCBI Taxonomy" id="2732487"/>
    <lineage>
        <taxon>Bacteria</taxon>
        <taxon>Pseudomonadati</taxon>
        <taxon>Pseudomonadota</taxon>
        <taxon>Betaproteobacteria</taxon>
        <taxon>Nitrosomonadales</taxon>
        <taxon>Usitatibacteraceae</taxon>
        <taxon>Usitatibacter</taxon>
    </lineage>
</organism>
<dbReference type="InterPro" id="IPR008912">
    <property type="entry name" value="Uncharacterised_CoxE"/>
</dbReference>
<dbReference type="SMART" id="SM00327">
    <property type="entry name" value="VWA"/>
    <property type="match status" value="1"/>
</dbReference>
<dbReference type="PIRSF" id="PIRSF010256">
    <property type="entry name" value="CoxE_vWa"/>
    <property type="match status" value="1"/>
</dbReference>
<dbReference type="Proteomes" id="UP000503096">
    <property type="component" value="Chromosome"/>
</dbReference>
<dbReference type="InterPro" id="IPR011195">
    <property type="entry name" value="UCP010256"/>
</dbReference>
<reference evidence="2 3" key="1">
    <citation type="submission" date="2020-04" db="EMBL/GenBank/DDBJ databases">
        <title>Usitatibacter rugosus gen. nov., sp. nov. and Usitatibacter palustris sp. nov., novel members of Usitatibacteraceae fam. nov. within the order Nitrosomonadales isolated from soil.</title>
        <authorList>
            <person name="Huber K.J."/>
            <person name="Neumann-Schaal M."/>
            <person name="Geppert A."/>
            <person name="Luckner M."/>
            <person name="Wanner G."/>
            <person name="Overmann J."/>
        </authorList>
    </citation>
    <scope>NUCLEOTIDE SEQUENCE [LARGE SCALE GENOMIC DNA]</scope>
    <source>
        <strain evidence="2 3">Swamp67</strain>
    </source>
</reference>
<dbReference type="PANTHER" id="PTHR39338">
    <property type="entry name" value="BLL5662 PROTEIN-RELATED"/>
    <property type="match status" value="1"/>
</dbReference>
<sequence>MPVLAENVLHFARILRGAGLPIGTDRVMDAVRALPLAGIESRRDWHATLSALFLTRHEQQVIFDEAFAVFWRDPALEQRMMAAMLPKVAGRMAGLGARASPRVAEAFITNTQPTPAVENPEQIEVDASLTFTATERLKHLDFEKMTGDEWREAKRIVAGMRLPVPDVRTRRFKRAPTGAAIDLAATLRRLARDGGQIARIVRREPRLRAPPIVVLCDISGSMHRYSRMFLHFLHALVRDRARVSVLLFGTRLTNVTRALRHRDVDEAVDAVCAAVPDWAGGTRIASCVHEFNFQWSRRLLGQNATLLLVTDGLDRDDAPGLEVEMARLHRSSHRLLWLNPLLRYEGFEPRASGIVAMRPHVDAFLPVHNLESLRTLGKALSPHSRLSS</sequence>
<dbReference type="CDD" id="cd00198">
    <property type="entry name" value="vWFA"/>
    <property type="match status" value="1"/>
</dbReference>
<dbReference type="Pfam" id="PF05762">
    <property type="entry name" value="VWA_CoxE"/>
    <property type="match status" value="1"/>
</dbReference>
<gene>
    <name evidence="2" type="ORF">DSM104440_01588</name>
</gene>
<dbReference type="KEGG" id="upl:DSM104440_01588"/>
<name>A0A6M4H784_9PROT</name>
<dbReference type="Gene3D" id="3.40.50.410">
    <property type="entry name" value="von Willebrand factor, type A domain"/>
    <property type="match status" value="1"/>
</dbReference>
<dbReference type="SUPFAM" id="SSF53300">
    <property type="entry name" value="vWA-like"/>
    <property type="match status" value="1"/>
</dbReference>